<comment type="caution">
    <text evidence="2">The sequence shown here is derived from an EMBL/GenBank/DDBJ whole genome shotgun (WGS) entry which is preliminary data.</text>
</comment>
<dbReference type="AlphaFoldDB" id="A0A9D2J4C8"/>
<dbReference type="EMBL" id="DXBY01000085">
    <property type="protein sequence ID" value="HIZ35199.1"/>
    <property type="molecule type" value="Genomic_DNA"/>
</dbReference>
<dbReference type="PANTHER" id="PTHR21015">
    <property type="entry name" value="UDP-N-ACETYLGLUCOSAMINE--N-ACETYLMURAMYL-(PENTAPEPTIDE) PYROPHOSPHORYL-UNDECAPRENOL N-ACETYLGLUCOSAMINE TRANSFERASE 1"/>
    <property type="match status" value="1"/>
</dbReference>
<protein>
    <submittedName>
        <fullName evidence="2">Glycosyltransferase</fullName>
    </submittedName>
</protein>
<dbReference type="PANTHER" id="PTHR21015:SF22">
    <property type="entry name" value="GLYCOSYLTRANSFERASE"/>
    <property type="match status" value="1"/>
</dbReference>
<reference evidence="2" key="2">
    <citation type="submission" date="2021-04" db="EMBL/GenBank/DDBJ databases">
        <authorList>
            <person name="Gilroy R."/>
        </authorList>
    </citation>
    <scope>NUCLEOTIDE SEQUENCE</scope>
    <source>
        <strain evidence="2">ChiGjej4B4-7305</strain>
    </source>
</reference>
<gene>
    <name evidence="2" type="ORF">H9815_05440</name>
</gene>
<dbReference type="InterPro" id="IPR010610">
    <property type="entry name" value="EryCIII-like_C"/>
</dbReference>
<accession>A0A9D2J4C8</accession>
<name>A0A9D2J4C8_9MICO</name>
<dbReference type="Gene3D" id="3.40.50.2000">
    <property type="entry name" value="Glycogen Phosphorylase B"/>
    <property type="match status" value="2"/>
</dbReference>
<dbReference type="GO" id="GO:0016757">
    <property type="term" value="F:glycosyltransferase activity"/>
    <property type="evidence" value="ECO:0007669"/>
    <property type="project" value="TreeGrafter"/>
</dbReference>
<sequence length="411" mass="44435">MTTRVLFAPETFNLGETSRGVEVARALRDHGHQVHFMGYSRRFAEYVREAGFTLDLLEPELGERDADRLIAVDQGRSLRNPLNTTVLRMRVASELDLIERWRPDVIVIGSTMSMFISARAAAVPLVYVKPYAMSRSHLAAMTEFPVAAGPGALSGWINRAAGAVLRRAVPALRWKPAAFRRVAAEHQVLLPARTVEAIDADLNLIASLFPALQDRAMANAEIAVGPIYATAEGELPEQVRQLATRQRPAVYVGMGSSSHRRLVLSVLAQAAGTGVEVVTGAGRYLTAEDRAGLPGNVQIYDFLPAHRLTGLVDAAVIHGGEGSVQTACATGVPFAGIGLQAEQRINITDCVRYGNAVQFTAADLRRGRLAAIVRRLLADPAMLQAAGRLREEMLALDGPGRSARLIAECHR</sequence>
<proteinExistence type="predicted"/>
<reference evidence="2" key="1">
    <citation type="journal article" date="2021" name="PeerJ">
        <title>Extensive microbial diversity within the chicken gut microbiome revealed by metagenomics and culture.</title>
        <authorList>
            <person name="Gilroy R."/>
            <person name="Ravi A."/>
            <person name="Getino M."/>
            <person name="Pursley I."/>
            <person name="Horton D.L."/>
            <person name="Alikhan N.F."/>
            <person name="Baker D."/>
            <person name="Gharbi K."/>
            <person name="Hall N."/>
            <person name="Watson M."/>
            <person name="Adriaenssens E.M."/>
            <person name="Foster-Nyarko E."/>
            <person name="Jarju S."/>
            <person name="Secka A."/>
            <person name="Antonio M."/>
            <person name="Oren A."/>
            <person name="Chaudhuri R.R."/>
            <person name="La Ragione R."/>
            <person name="Hildebrand F."/>
            <person name="Pallen M.J."/>
        </authorList>
    </citation>
    <scope>NUCLEOTIDE SEQUENCE</scope>
    <source>
        <strain evidence="2">ChiGjej4B4-7305</strain>
    </source>
</reference>
<dbReference type="Pfam" id="PF06722">
    <property type="entry name" value="EryCIII-like_C"/>
    <property type="match status" value="1"/>
</dbReference>
<dbReference type="Proteomes" id="UP000824037">
    <property type="component" value="Unassembled WGS sequence"/>
</dbReference>
<dbReference type="SUPFAM" id="SSF53756">
    <property type="entry name" value="UDP-Glycosyltransferase/glycogen phosphorylase"/>
    <property type="match status" value="1"/>
</dbReference>
<feature type="domain" description="Erythromycin biosynthesis protein CIII-like C-terminal" evidence="1">
    <location>
        <begin position="267"/>
        <end position="399"/>
    </location>
</feature>
<evidence type="ECO:0000313" key="3">
    <source>
        <dbReference type="Proteomes" id="UP000824037"/>
    </source>
</evidence>
<evidence type="ECO:0000313" key="2">
    <source>
        <dbReference type="EMBL" id="HIZ35199.1"/>
    </source>
</evidence>
<evidence type="ECO:0000259" key="1">
    <source>
        <dbReference type="Pfam" id="PF06722"/>
    </source>
</evidence>
<organism evidence="2 3">
    <name type="scientific">Candidatus Ruania gallistercoris</name>
    <dbReference type="NCBI Taxonomy" id="2838746"/>
    <lineage>
        <taxon>Bacteria</taxon>
        <taxon>Bacillati</taxon>
        <taxon>Actinomycetota</taxon>
        <taxon>Actinomycetes</taxon>
        <taxon>Micrococcales</taxon>
        <taxon>Ruaniaceae</taxon>
        <taxon>Ruania</taxon>
    </lineage>
</organism>